<protein>
    <recommendedName>
        <fullName evidence="1">F-box domain-containing protein</fullName>
    </recommendedName>
</protein>
<sequence length="468" mass="53820">MEEIHHIDELGIDWDLDSDDDRHCYNLLLNGKWYSSYSPPLSDEDRVGMGSRALSVIRHAQKERSPIGWDPVDGPRLPDSNVGYWYTINLDAGHFTQHEWQREPSVDRFPLAAIHDAYDIKLGWSFKDGPVDFYSYQMISDFIYQWRFVIDDPARWPASSLGFRRLRSSTPDWDYMKDDIFWFHGFLVVQCWRLDRTGPVEKAIQKAQDFPSPHYHGPARVILTSLRHVAFVEISQGCSSCSAVLPLITSTIRASVQVLSTPSWKSSQSEKEHWGFYLPPDIVEMILQHLGPKDLAAFCRASYVAERLYYSTIPQLCGVNVSPGALICPSCFQKELYQDLVCCVSCFEWHPAKCECHGRPFGDYKCVNCKNNGVHPTLAARRIEQRSKVLQRGTECKVIVNGRHMMFALRIDPTPRGRPTSVVTRQGERTLRPRIQYTIQFGGVFSGLAYGLEEMLYSLERKERYVYV</sequence>
<evidence type="ECO:0000313" key="3">
    <source>
        <dbReference type="Proteomes" id="UP000326799"/>
    </source>
</evidence>
<dbReference type="AlphaFoldDB" id="A0A5N6E5H9"/>
<feature type="domain" description="F-box" evidence="1">
    <location>
        <begin position="278"/>
        <end position="300"/>
    </location>
</feature>
<accession>A0A5N6E5H9</accession>
<name>A0A5N6E5H9_9EURO</name>
<dbReference type="EMBL" id="ML733849">
    <property type="protein sequence ID" value="KAB8212826.1"/>
    <property type="molecule type" value="Genomic_DNA"/>
</dbReference>
<dbReference type="InterPro" id="IPR001810">
    <property type="entry name" value="F-box_dom"/>
</dbReference>
<evidence type="ECO:0000259" key="1">
    <source>
        <dbReference type="Pfam" id="PF00646"/>
    </source>
</evidence>
<dbReference type="SUPFAM" id="SSF81383">
    <property type="entry name" value="F-box domain"/>
    <property type="match status" value="1"/>
</dbReference>
<organism evidence="2 3">
    <name type="scientific">Aspergillus novoparasiticus</name>
    <dbReference type="NCBI Taxonomy" id="986946"/>
    <lineage>
        <taxon>Eukaryota</taxon>
        <taxon>Fungi</taxon>
        <taxon>Dikarya</taxon>
        <taxon>Ascomycota</taxon>
        <taxon>Pezizomycotina</taxon>
        <taxon>Eurotiomycetes</taxon>
        <taxon>Eurotiomycetidae</taxon>
        <taxon>Eurotiales</taxon>
        <taxon>Aspergillaceae</taxon>
        <taxon>Aspergillus</taxon>
        <taxon>Aspergillus subgen. Circumdati</taxon>
    </lineage>
</organism>
<reference evidence="2 3" key="1">
    <citation type="submission" date="2019-04" db="EMBL/GenBank/DDBJ databases">
        <title>Fungal friends and foes A comparative genomics study of 23 Aspergillus species from section Flavi.</title>
        <authorList>
            <consortium name="DOE Joint Genome Institute"/>
            <person name="Kjaerbolling I."/>
            <person name="Vesth T.C."/>
            <person name="Frisvad J.C."/>
            <person name="Nybo J.L."/>
            <person name="Theobald S."/>
            <person name="Kildgaard S."/>
            <person name="Petersen T.I."/>
            <person name="Kuo A."/>
            <person name="Sato A."/>
            <person name="Lyhne E.K."/>
            <person name="Kogle M.E."/>
            <person name="Wiebenga A."/>
            <person name="Kun R.S."/>
            <person name="Lubbers R.J."/>
            <person name="Makela M.R."/>
            <person name="Barry K."/>
            <person name="Chovatia M."/>
            <person name="Clum A."/>
            <person name="Daum C."/>
            <person name="Haridas S."/>
            <person name="He G."/>
            <person name="LaButti K."/>
            <person name="Lipzen A."/>
            <person name="Mondo S."/>
            <person name="Pangilinan J."/>
            <person name="Riley R."/>
            <person name="Salamov A."/>
            <person name="Simmons B.A."/>
            <person name="Magnuson J.K."/>
            <person name="Henrissat B."/>
            <person name="Mortensen U.H."/>
            <person name="Larsen T.O."/>
            <person name="De vries R.P."/>
            <person name="Grigoriev I.V."/>
            <person name="Machida M."/>
            <person name="Baker S.E."/>
            <person name="Andersen M.R."/>
        </authorList>
    </citation>
    <scope>NUCLEOTIDE SEQUENCE [LARGE SCALE GENOMIC DNA]</scope>
    <source>
        <strain evidence="2 3">CBS 126849</strain>
    </source>
</reference>
<dbReference type="Pfam" id="PF00646">
    <property type="entry name" value="F-box"/>
    <property type="match status" value="1"/>
</dbReference>
<evidence type="ECO:0000313" key="2">
    <source>
        <dbReference type="EMBL" id="KAB8212826.1"/>
    </source>
</evidence>
<dbReference type="InterPro" id="IPR036047">
    <property type="entry name" value="F-box-like_dom_sf"/>
</dbReference>
<dbReference type="Proteomes" id="UP000326799">
    <property type="component" value="Unassembled WGS sequence"/>
</dbReference>
<keyword evidence="3" id="KW-1185">Reference proteome</keyword>
<dbReference type="CDD" id="cd09917">
    <property type="entry name" value="F-box_SF"/>
    <property type="match status" value="1"/>
</dbReference>
<gene>
    <name evidence="2" type="ORF">BDV33DRAFT_197221</name>
</gene>
<proteinExistence type="predicted"/>